<feature type="region of interest" description="Disordered" evidence="6">
    <location>
        <begin position="366"/>
        <end position="395"/>
    </location>
</feature>
<accession>A0AAX4P6W4</accession>
<evidence type="ECO:0000256" key="1">
    <source>
        <dbReference type="ARBA" id="ARBA00022723"/>
    </source>
</evidence>
<dbReference type="InterPro" id="IPR013083">
    <property type="entry name" value="Znf_RING/FYVE/PHD"/>
</dbReference>
<proteinExistence type="predicted"/>
<dbReference type="GO" id="GO:0061630">
    <property type="term" value="F:ubiquitin protein ligase activity"/>
    <property type="evidence" value="ECO:0007669"/>
    <property type="project" value="TreeGrafter"/>
</dbReference>
<evidence type="ECO:0000256" key="6">
    <source>
        <dbReference type="SAM" id="MobiDB-lite"/>
    </source>
</evidence>
<feature type="domain" description="RING-type" evidence="7">
    <location>
        <begin position="236"/>
        <end position="276"/>
    </location>
</feature>
<dbReference type="InterPro" id="IPR047243">
    <property type="entry name" value="RING-H2_BRAP2"/>
</dbReference>
<dbReference type="AlphaFoldDB" id="A0AAX4P6W4"/>
<dbReference type="InterPro" id="IPR001841">
    <property type="entry name" value="Znf_RING"/>
</dbReference>
<feature type="coiled-coil region" evidence="5">
    <location>
        <begin position="446"/>
        <end position="516"/>
    </location>
</feature>
<evidence type="ECO:0000256" key="5">
    <source>
        <dbReference type="SAM" id="Coils"/>
    </source>
</evidence>
<organism evidence="9 10">
    <name type="scientific">Chloropicon roscoffensis</name>
    <dbReference type="NCBI Taxonomy" id="1461544"/>
    <lineage>
        <taxon>Eukaryota</taxon>
        <taxon>Viridiplantae</taxon>
        <taxon>Chlorophyta</taxon>
        <taxon>Chloropicophyceae</taxon>
        <taxon>Chloropicales</taxon>
        <taxon>Chloropicaceae</taxon>
        <taxon>Chloropicon</taxon>
    </lineage>
</organism>
<dbReference type="Proteomes" id="UP001472866">
    <property type="component" value="Chromosome 04"/>
</dbReference>
<dbReference type="GO" id="GO:0007265">
    <property type="term" value="P:Ras protein signal transduction"/>
    <property type="evidence" value="ECO:0007669"/>
    <property type="project" value="TreeGrafter"/>
</dbReference>
<evidence type="ECO:0000259" key="7">
    <source>
        <dbReference type="PROSITE" id="PS50089"/>
    </source>
</evidence>
<evidence type="ECO:0000256" key="3">
    <source>
        <dbReference type="ARBA" id="ARBA00022833"/>
    </source>
</evidence>
<feature type="region of interest" description="Disordered" evidence="6">
    <location>
        <begin position="126"/>
        <end position="153"/>
    </location>
</feature>
<feature type="domain" description="UBP-type" evidence="8">
    <location>
        <begin position="270"/>
        <end position="366"/>
    </location>
</feature>
<dbReference type="PROSITE" id="PS50271">
    <property type="entry name" value="ZF_UBP"/>
    <property type="match status" value="1"/>
</dbReference>
<dbReference type="Pfam" id="PF02148">
    <property type="entry name" value="zf-UBP"/>
    <property type="match status" value="1"/>
</dbReference>
<evidence type="ECO:0000256" key="4">
    <source>
        <dbReference type="PROSITE-ProRule" id="PRU00502"/>
    </source>
</evidence>
<dbReference type="EMBL" id="CP151504">
    <property type="protein sequence ID" value="WZN61770.1"/>
    <property type="molecule type" value="Genomic_DNA"/>
</dbReference>
<keyword evidence="2 4" id="KW-0863">Zinc-finger</keyword>
<reference evidence="9 10" key="1">
    <citation type="submission" date="2024-03" db="EMBL/GenBank/DDBJ databases">
        <title>Complete genome sequence of the green alga Chloropicon roscoffensis RCC1871.</title>
        <authorList>
            <person name="Lemieux C."/>
            <person name="Pombert J.-F."/>
            <person name="Otis C."/>
            <person name="Turmel M."/>
        </authorList>
    </citation>
    <scope>NUCLEOTIDE SEQUENCE [LARGE SCALE GENOMIC DNA]</scope>
    <source>
        <strain evidence="9 10">RCC1871</strain>
    </source>
</reference>
<feature type="compositionally biased region" description="Gly residues" evidence="6">
    <location>
        <begin position="376"/>
        <end position="388"/>
    </location>
</feature>
<sequence length="577" mass="63831">MNVLVISTEAGPCATERDGDGWGDEEVYFSVGNPSVETIRGVLRLFRPVQRERKGGKVVLPPAGGDDGNAEVGPASRLLPHPRSSTICLLALPPSFIPADAFKFFGAFLESVHKIRFVRQDALSPTAAHEHAAEESSAPAQDPDADGGNPCPLDVPVPGRTCTSCILDFRSQESADDFFLAYDGRKYSSLEEDVCRCIFVRSCELFEGSEPRAPPTQPAEEVGEGVVEVETEMPTCPVCLERLDAHITGIATTMCNHDFHPQCLMKCTTASCPVCRYSQVESEDVQRTRCQRCGGGEDLWICVVCGHVGCGRYAGGHARTHWLETGHCYAMELQSQRVWDYVGDEYVHRLIRSKVDGQHYLVEVPATGDIERPSEGAGGRGEDGGGSTTGKKSKDANEDVILASKLEAITLEYNHLLMAQLGSQTEYFEGKLQEMRHQVALEREMSDAALNKARHLEATRKEHEAKVRQEFERENAFLRDLNESVLRDKDKWRDEVERAKSELRGKDERIRELQDQVRDLAVYLEAQSMVAQHEGLSEEDRREATVSIGEGGEGSGSGRNATHARLKNKLKMKRAGR</sequence>
<evidence type="ECO:0000256" key="2">
    <source>
        <dbReference type="ARBA" id="ARBA00022771"/>
    </source>
</evidence>
<keyword evidence="10" id="KW-1185">Reference proteome</keyword>
<evidence type="ECO:0000259" key="8">
    <source>
        <dbReference type="PROSITE" id="PS50271"/>
    </source>
</evidence>
<protein>
    <submittedName>
        <fullName evidence="9">BRAP2 RING ZnF UBP domain-containing protein</fullName>
    </submittedName>
</protein>
<dbReference type="GO" id="GO:0008270">
    <property type="term" value="F:zinc ion binding"/>
    <property type="evidence" value="ECO:0007669"/>
    <property type="project" value="UniProtKB-KW"/>
</dbReference>
<dbReference type="Gene3D" id="3.30.40.10">
    <property type="entry name" value="Zinc/RING finger domain, C3HC4 (zinc finger)"/>
    <property type="match status" value="2"/>
</dbReference>
<evidence type="ECO:0000313" key="10">
    <source>
        <dbReference type="Proteomes" id="UP001472866"/>
    </source>
</evidence>
<dbReference type="InterPro" id="IPR001607">
    <property type="entry name" value="Znf_UBP"/>
</dbReference>
<gene>
    <name evidence="9" type="ORF">HKI87_04g33050</name>
</gene>
<dbReference type="CDD" id="cd16457">
    <property type="entry name" value="RING-H2_BRAP2"/>
    <property type="match status" value="1"/>
</dbReference>
<dbReference type="SUPFAM" id="SSF57850">
    <property type="entry name" value="RING/U-box"/>
    <property type="match status" value="2"/>
</dbReference>
<feature type="compositionally biased region" description="Basic and acidic residues" evidence="6">
    <location>
        <begin position="535"/>
        <end position="544"/>
    </location>
</feature>
<dbReference type="PROSITE" id="PS50089">
    <property type="entry name" value="ZF_RING_2"/>
    <property type="match status" value="1"/>
</dbReference>
<dbReference type="PANTHER" id="PTHR24007:SF7">
    <property type="entry name" value="BRCA1-ASSOCIATED PROTEIN"/>
    <property type="match status" value="1"/>
</dbReference>
<feature type="compositionally biased region" description="Basic residues" evidence="6">
    <location>
        <begin position="562"/>
        <end position="577"/>
    </location>
</feature>
<dbReference type="SMART" id="SM00184">
    <property type="entry name" value="RING"/>
    <property type="match status" value="1"/>
</dbReference>
<keyword evidence="5" id="KW-0175">Coiled coil</keyword>
<dbReference type="InterPro" id="IPR011422">
    <property type="entry name" value="BRAP2/ETP1_RRM"/>
</dbReference>
<dbReference type="GO" id="GO:0016567">
    <property type="term" value="P:protein ubiquitination"/>
    <property type="evidence" value="ECO:0007669"/>
    <property type="project" value="TreeGrafter"/>
</dbReference>
<dbReference type="SMART" id="SM00290">
    <property type="entry name" value="ZnF_UBP"/>
    <property type="match status" value="1"/>
</dbReference>
<dbReference type="GO" id="GO:0005737">
    <property type="term" value="C:cytoplasm"/>
    <property type="evidence" value="ECO:0007669"/>
    <property type="project" value="TreeGrafter"/>
</dbReference>
<keyword evidence="3" id="KW-0862">Zinc</keyword>
<keyword evidence="1" id="KW-0479">Metal-binding</keyword>
<feature type="region of interest" description="Disordered" evidence="6">
    <location>
        <begin position="531"/>
        <end position="577"/>
    </location>
</feature>
<dbReference type="Pfam" id="PF07576">
    <property type="entry name" value="BRAP2"/>
    <property type="match status" value="2"/>
</dbReference>
<dbReference type="PANTHER" id="PTHR24007">
    <property type="entry name" value="BRCA1-ASSOCIATED PROTEIN"/>
    <property type="match status" value="1"/>
</dbReference>
<name>A0AAX4P6W4_9CHLO</name>
<evidence type="ECO:0000313" key="9">
    <source>
        <dbReference type="EMBL" id="WZN61770.1"/>
    </source>
</evidence>